<dbReference type="OrthoDB" id="1470350at2759"/>
<dbReference type="GO" id="GO:0020037">
    <property type="term" value="F:heme binding"/>
    <property type="evidence" value="ECO:0007669"/>
    <property type="project" value="InterPro"/>
</dbReference>
<sequence length="554" mass="64157">MAIQKIIEALSVRDFFIFLVLIFATYVFIFYYKYLTRPNPLPGPLPLPFIGNLHNIAFCDMKLFYKKCRLEYGNICEIMIDGDRCIILSRPEYIEKVMTSKHLMRFPYLQGLDELGMYGRGIASNNDYKSWRYNRQFFTQALLVPSFMDTAVNSTNQLFEELSKYLQSLGNQNASNNDNGDNWTLETDFSAWFHAFTNDIISIIATGERTYSIASYYNTQSTIKSEYPDELVEGGSKFVKALIKYVEGLLLFMLVGPFLRHYIPIIRNKADSYLKNRDYIHEKLDFMIKKRKKEIEEMSVGAEMRTDMLTSLIIANTEKDAFNVKTVGGETFEPMTDEEIRSNLLEAFFGGTDSTANTFCYITYYLCKYPNVKQKMISEIDTVFKSLNKSYLSSDDLSKLKYCEAIIKETSRMMPVLTFLTRYINEEYQVAGYKWGAGTIFHLNIVGVHSHPEVWPNPEIFNPDRFYDVDDKRSENKGSLIIFGGGQRMRPGRKLAMCELLLLMASIFRYFNVELVNINEPLKIVTSTNNNVEELKIFICSQHVYFLRVNTAPI</sequence>
<dbReference type="Pfam" id="PF00067">
    <property type="entry name" value="p450"/>
    <property type="match status" value="1"/>
</dbReference>
<dbReference type="Proteomes" id="UP000266673">
    <property type="component" value="Unassembled WGS sequence"/>
</dbReference>
<comment type="caution">
    <text evidence="2">The sequence shown here is derived from an EMBL/GenBank/DDBJ whole genome shotgun (WGS) entry which is preliminary data.</text>
</comment>
<protein>
    <submittedName>
        <fullName evidence="2">Cytochrome P450</fullName>
    </submittedName>
</protein>
<keyword evidence="1" id="KW-1133">Transmembrane helix</keyword>
<dbReference type="EMBL" id="QKWP01003657">
    <property type="protein sequence ID" value="RIB00761.1"/>
    <property type="molecule type" value="Genomic_DNA"/>
</dbReference>
<gene>
    <name evidence="2" type="ORF">C2G38_2150738</name>
</gene>
<dbReference type="SUPFAM" id="SSF48264">
    <property type="entry name" value="Cytochrome P450"/>
    <property type="match status" value="1"/>
</dbReference>
<evidence type="ECO:0000313" key="2">
    <source>
        <dbReference type="EMBL" id="RIB00761.1"/>
    </source>
</evidence>
<dbReference type="AlphaFoldDB" id="A0A397TTJ1"/>
<keyword evidence="3" id="KW-1185">Reference proteome</keyword>
<dbReference type="InterPro" id="IPR001128">
    <property type="entry name" value="Cyt_P450"/>
</dbReference>
<name>A0A397TTJ1_9GLOM</name>
<dbReference type="InterPro" id="IPR036396">
    <property type="entry name" value="Cyt_P450_sf"/>
</dbReference>
<evidence type="ECO:0000313" key="3">
    <source>
        <dbReference type="Proteomes" id="UP000266673"/>
    </source>
</evidence>
<reference evidence="2 3" key="1">
    <citation type="submission" date="2018-06" db="EMBL/GenBank/DDBJ databases">
        <title>Comparative genomics reveals the genomic features of Rhizophagus irregularis, R. cerebriforme, R. diaphanum and Gigaspora rosea, and their symbiotic lifestyle signature.</title>
        <authorList>
            <person name="Morin E."/>
            <person name="San Clemente H."/>
            <person name="Chen E.C.H."/>
            <person name="De La Providencia I."/>
            <person name="Hainaut M."/>
            <person name="Kuo A."/>
            <person name="Kohler A."/>
            <person name="Murat C."/>
            <person name="Tang N."/>
            <person name="Roy S."/>
            <person name="Loubradou J."/>
            <person name="Henrissat B."/>
            <person name="Grigoriev I.V."/>
            <person name="Corradi N."/>
            <person name="Roux C."/>
            <person name="Martin F.M."/>
        </authorList>
    </citation>
    <scope>NUCLEOTIDE SEQUENCE [LARGE SCALE GENOMIC DNA]</scope>
    <source>
        <strain evidence="2 3">DAOM 194757</strain>
    </source>
</reference>
<dbReference type="PRINTS" id="PR00463">
    <property type="entry name" value="EP450I"/>
</dbReference>
<dbReference type="STRING" id="44941.A0A397TTJ1"/>
<dbReference type="GO" id="GO:0016705">
    <property type="term" value="F:oxidoreductase activity, acting on paired donors, with incorporation or reduction of molecular oxygen"/>
    <property type="evidence" value="ECO:0007669"/>
    <property type="project" value="InterPro"/>
</dbReference>
<dbReference type="GO" id="GO:0004497">
    <property type="term" value="F:monooxygenase activity"/>
    <property type="evidence" value="ECO:0007669"/>
    <property type="project" value="InterPro"/>
</dbReference>
<keyword evidence="1" id="KW-0472">Membrane</keyword>
<dbReference type="GO" id="GO:0005506">
    <property type="term" value="F:iron ion binding"/>
    <property type="evidence" value="ECO:0007669"/>
    <property type="project" value="InterPro"/>
</dbReference>
<proteinExistence type="predicted"/>
<dbReference type="PANTHER" id="PTHR24301">
    <property type="entry name" value="THROMBOXANE-A SYNTHASE"/>
    <property type="match status" value="1"/>
</dbReference>
<dbReference type="Gene3D" id="1.10.630.10">
    <property type="entry name" value="Cytochrome P450"/>
    <property type="match status" value="1"/>
</dbReference>
<accession>A0A397TTJ1</accession>
<organism evidence="2 3">
    <name type="scientific">Gigaspora rosea</name>
    <dbReference type="NCBI Taxonomy" id="44941"/>
    <lineage>
        <taxon>Eukaryota</taxon>
        <taxon>Fungi</taxon>
        <taxon>Fungi incertae sedis</taxon>
        <taxon>Mucoromycota</taxon>
        <taxon>Glomeromycotina</taxon>
        <taxon>Glomeromycetes</taxon>
        <taxon>Diversisporales</taxon>
        <taxon>Gigasporaceae</taxon>
        <taxon>Gigaspora</taxon>
    </lineage>
</organism>
<evidence type="ECO:0000256" key="1">
    <source>
        <dbReference type="SAM" id="Phobius"/>
    </source>
</evidence>
<feature type="transmembrane region" description="Helical" evidence="1">
    <location>
        <begin position="12"/>
        <end position="32"/>
    </location>
</feature>
<dbReference type="InterPro" id="IPR002401">
    <property type="entry name" value="Cyt_P450_E_grp-I"/>
</dbReference>
<keyword evidence="1" id="KW-0812">Transmembrane</keyword>
<dbReference type="PANTHER" id="PTHR24301:SF2">
    <property type="entry name" value="THROMBOXANE-A SYNTHASE"/>
    <property type="match status" value="1"/>
</dbReference>